<dbReference type="EMBL" id="PYLW01000002">
    <property type="protein sequence ID" value="PSV99138.1"/>
    <property type="molecule type" value="Genomic_DNA"/>
</dbReference>
<dbReference type="Proteomes" id="UP000241954">
    <property type="component" value="Unassembled WGS sequence"/>
</dbReference>
<proteinExistence type="predicted"/>
<evidence type="ECO:0000313" key="1">
    <source>
        <dbReference type="EMBL" id="PSV99138.1"/>
    </source>
</evidence>
<dbReference type="RefSeq" id="WP_107236691.1">
    <property type="nucleotide sequence ID" value="NZ_PYLW01000002.1"/>
</dbReference>
<comment type="caution">
    <text evidence="1">The sequence shown here is derived from an EMBL/GenBank/DDBJ whole genome shotgun (WGS) entry which is preliminary data.</text>
</comment>
<accession>A0A2T3MQE8</accession>
<protein>
    <submittedName>
        <fullName evidence="1">Uncharacterized protein</fullName>
    </submittedName>
</protein>
<gene>
    <name evidence="1" type="ORF">C9I88_02865</name>
</gene>
<evidence type="ECO:0000313" key="2">
    <source>
        <dbReference type="Proteomes" id="UP000241954"/>
    </source>
</evidence>
<sequence length="191" mass="23114">MEMRPNKSEELFLTLGYNRFYDLFEEMIKDNFWEKEDWYRFNKVSNIFSVYSELLTYEPFKHVLDTVKKQRPPMESEIGGSLFKFVRNVLAHFPVFETWDDVWVSKVLVNWQREGLTIDRFLKKYSGHAEVKYRFWEAEKKKMTYMSIRFPKEYGDDKVYLKDMIAEKDGVKFALIMMRQILNTQVESVGD</sequence>
<reference evidence="1 2" key="1">
    <citation type="submission" date="2018-01" db="EMBL/GenBank/DDBJ databases">
        <title>Whole genome sequencing of Histamine producing bacteria.</title>
        <authorList>
            <person name="Butler K."/>
        </authorList>
    </citation>
    <scope>NUCLEOTIDE SEQUENCE [LARGE SCALE GENOMIC DNA]</scope>
    <source>
        <strain evidence="1 2">NCIMB 13481</strain>
    </source>
</reference>
<dbReference type="AlphaFoldDB" id="A0A2T3MQE8"/>
<name>A0A2T3MQE8_9GAMM</name>
<organism evidence="1 2">
    <name type="scientific">Photobacterium iliopiscarium</name>
    <dbReference type="NCBI Taxonomy" id="56192"/>
    <lineage>
        <taxon>Bacteria</taxon>
        <taxon>Pseudomonadati</taxon>
        <taxon>Pseudomonadota</taxon>
        <taxon>Gammaproteobacteria</taxon>
        <taxon>Vibrionales</taxon>
        <taxon>Vibrionaceae</taxon>
        <taxon>Photobacterium</taxon>
    </lineage>
</organism>